<dbReference type="InterPro" id="IPR036953">
    <property type="entry name" value="GreA/GreB_C_sf"/>
</dbReference>
<evidence type="ECO:0000313" key="1">
    <source>
        <dbReference type="EMBL" id="SJZ84862.1"/>
    </source>
</evidence>
<organism evidence="1 2">
    <name type="scientific">Trichlorobacter thiogenes</name>
    <dbReference type="NCBI Taxonomy" id="115783"/>
    <lineage>
        <taxon>Bacteria</taxon>
        <taxon>Pseudomonadati</taxon>
        <taxon>Thermodesulfobacteriota</taxon>
        <taxon>Desulfuromonadia</taxon>
        <taxon>Geobacterales</taxon>
        <taxon>Geobacteraceae</taxon>
        <taxon>Trichlorobacter</taxon>
    </lineage>
</organism>
<dbReference type="Gene3D" id="3.10.50.30">
    <property type="entry name" value="Transcription elongation factor, GreA/GreB, C-terminal domain"/>
    <property type="match status" value="1"/>
</dbReference>
<dbReference type="GO" id="GO:0003746">
    <property type="term" value="F:translation elongation factor activity"/>
    <property type="evidence" value="ECO:0007669"/>
    <property type="project" value="UniProtKB-KW"/>
</dbReference>
<name>A0A1T4P0G0_9BACT</name>
<dbReference type="GO" id="GO:0032784">
    <property type="term" value="P:regulation of DNA-templated transcription elongation"/>
    <property type="evidence" value="ECO:0007669"/>
    <property type="project" value="InterPro"/>
</dbReference>
<dbReference type="STRING" id="115783.SAMN02745119_01807"/>
<gene>
    <name evidence="1" type="ORF">SAMN02745119_01807</name>
</gene>
<protein>
    <submittedName>
        <fullName evidence="1">GreA/GreB family elongation factor</fullName>
    </submittedName>
</protein>
<dbReference type="OrthoDB" id="5293337at2"/>
<dbReference type="EMBL" id="FUWR01000008">
    <property type="protein sequence ID" value="SJZ84862.1"/>
    <property type="molecule type" value="Genomic_DNA"/>
</dbReference>
<proteinExistence type="predicted"/>
<reference evidence="2" key="1">
    <citation type="submission" date="2017-02" db="EMBL/GenBank/DDBJ databases">
        <authorList>
            <person name="Varghese N."/>
            <person name="Submissions S."/>
        </authorList>
    </citation>
    <scope>NUCLEOTIDE SEQUENCE [LARGE SCALE GENOMIC DNA]</scope>
    <source>
        <strain evidence="2">ATCC BAA-34</strain>
    </source>
</reference>
<dbReference type="SUPFAM" id="SSF54534">
    <property type="entry name" value="FKBP-like"/>
    <property type="match status" value="1"/>
</dbReference>
<dbReference type="Proteomes" id="UP000190102">
    <property type="component" value="Unassembled WGS sequence"/>
</dbReference>
<keyword evidence="1" id="KW-0648">Protein biosynthesis</keyword>
<dbReference type="RefSeq" id="WP_078790106.1">
    <property type="nucleotide sequence ID" value="NZ_FUWR01000008.1"/>
</dbReference>
<keyword evidence="2" id="KW-1185">Reference proteome</keyword>
<evidence type="ECO:0000313" key="2">
    <source>
        <dbReference type="Proteomes" id="UP000190102"/>
    </source>
</evidence>
<accession>A0A1T4P0G0</accession>
<dbReference type="AlphaFoldDB" id="A0A1T4P0G0"/>
<sequence length="160" mass="17209">MTKAELLTTIINSLEADLALFFAAAKAAHEAATHEECAPDNKYDTTALEASYLAQGQANRAQEIRVALEGYRNLVLQDFDDESPIRLTALVNLEDEEGNQRRLFLGPYAGGMKIPAADGEIVVITPGSPLGRSLLGKQVGDELQAEEHALTAAFTVVQVV</sequence>
<keyword evidence="1" id="KW-0251">Elongation factor</keyword>
<dbReference type="GO" id="GO:0003677">
    <property type="term" value="F:DNA binding"/>
    <property type="evidence" value="ECO:0007669"/>
    <property type="project" value="InterPro"/>
</dbReference>